<gene>
    <name evidence="2" type="ORF">BKM63_01035</name>
</gene>
<keyword evidence="1" id="KW-0812">Transmembrane</keyword>
<evidence type="ECO:0000313" key="3">
    <source>
        <dbReference type="Proteomes" id="UP000182826"/>
    </source>
</evidence>
<feature type="transmembrane region" description="Helical" evidence="1">
    <location>
        <begin position="20"/>
        <end position="43"/>
    </location>
</feature>
<feature type="transmembrane region" description="Helical" evidence="1">
    <location>
        <begin position="63"/>
        <end position="83"/>
    </location>
</feature>
<sequence>MRTQEKNNESFEDFKVNTKIKLSALWTSVMFCYIYGDYFSLYVPKKVQDFISGETLLDSPVKLFLATVLMAIPALMIFASVILEPKINRWLNIIFGIIYTAIMLLIAFTTVSLWWSFYVFLAFIESILTAAIVWYAIKWPRQV</sequence>
<name>A0A1J7BYY1_FLAJO</name>
<keyword evidence="3" id="KW-1185">Reference proteome</keyword>
<dbReference type="InterPro" id="IPR046289">
    <property type="entry name" value="DUF6326"/>
</dbReference>
<comment type="caution">
    <text evidence="2">The sequence shown here is derived from an EMBL/GenBank/DDBJ whole genome shotgun (WGS) entry which is preliminary data.</text>
</comment>
<dbReference type="RefSeq" id="WP_071634829.1">
    <property type="nucleotide sequence ID" value="NZ_MLFK01000001.1"/>
</dbReference>
<protein>
    <recommendedName>
        <fullName evidence="4">MFS transporter</fullName>
    </recommendedName>
</protein>
<evidence type="ECO:0000256" key="1">
    <source>
        <dbReference type="SAM" id="Phobius"/>
    </source>
</evidence>
<evidence type="ECO:0000313" key="2">
    <source>
        <dbReference type="EMBL" id="OIV43819.1"/>
    </source>
</evidence>
<proteinExistence type="predicted"/>
<reference evidence="2 3" key="1">
    <citation type="submission" date="2016-10" db="EMBL/GenBank/DDBJ databases">
        <title>Draft Genome Sequence of Rhizobacteria Flavobacterium johnsoniae CI04.</title>
        <authorList>
            <person name="Bravo J.I."/>
            <person name="Lozano G.L."/>
            <person name="Handelsman J."/>
        </authorList>
    </citation>
    <scope>NUCLEOTIDE SEQUENCE [LARGE SCALE GENOMIC DNA]</scope>
    <source>
        <strain evidence="2 3">CI04</strain>
    </source>
</reference>
<keyword evidence="1" id="KW-0472">Membrane</keyword>
<evidence type="ECO:0008006" key="4">
    <source>
        <dbReference type="Google" id="ProtNLM"/>
    </source>
</evidence>
<dbReference type="OrthoDB" id="1551186at2"/>
<feature type="transmembrane region" description="Helical" evidence="1">
    <location>
        <begin position="115"/>
        <end position="137"/>
    </location>
</feature>
<organism evidence="2 3">
    <name type="scientific">Flavobacterium johnsoniae</name>
    <name type="common">Cytophaga johnsonae</name>
    <dbReference type="NCBI Taxonomy" id="986"/>
    <lineage>
        <taxon>Bacteria</taxon>
        <taxon>Pseudomonadati</taxon>
        <taxon>Bacteroidota</taxon>
        <taxon>Flavobacteriia</taxon>
        <taxon>Flavobacteriales</taxon>
        <taxon>Flavobacteriaceae</taxon>
        <taxon>Flavobacterium</taxon>
    </lineage>
</organism>
<dbReference type="Proteomes" id="UP000182826">
    <property type="component" value="Unassembled WGS sequence"/>
</dbReference>
<accession>A0A1J7BYY1</accession>
<keyword evidence="1" id="KW-1133">Transmembrane helix</keyword>
<dbReference type="EMBL" id="MLFK01000001">
    <property type="protein sequence ID" value="OIV43819.1"/>
    <property type="molecule type" value="Genomic_DNA"/>
</dbReference>
<feature type="transmembrane region" description="Helical" evidence="1">
    <location>
        <begin position="90"/>
        <end position="109"/>
    </location>
</feature>
<dbReference type="Pfam" id="PF19851">
    <property type="entry name" value="DUF6326"/>
    <property type="match status" value="1"/>
</dbReference>
<dbReference type="AlphaFoldDB" id="A0A1J7BYY1"/>